<dbReference type="AlphaFoldDB" id="A0A9X3E393"/>
<sequence length="168" mass="18349">MEARDVLARTTLFADVLSDRQLQDLAARSKVYDVGKDRVLMTEGDFGSSMFIIVSGKVDVTVAGARHPNREVAMLGPGDIFGEMSLMTGARRAATVTAMEPTRVVEITKVALETVLTHSPELVDRFGAFLAKRRAELDEIADDEHASRILGVRTDEIAGAMRRLFGRG</sequence>
<evidence type="ECO:0000259" key="1">
    <source>
        <dbReference type="PROSITE" id="PS50042"/>
    </source>
</evidence>
<dbReference type="Proteomes" id="UP001144805">
    <property type="component" value="Unassembled WGS sequence"/>
</dbReference>
<reference evidence="2" key="1">
    <citation type="submission" date="2022-11" db="EMBL/GenBank/DDBJ databases">
        <title>Biodiversity and phylogenetic relationships of bacteria.</title>
        <authorList>
            <person name="Machado R.A.R."/>
            <person name="Bhat A."/>
            <person name="Loulou A."/>
            <person name="Kallel S."/>
        </authorList>
    </citation>
    <scope>NUCLEOTIDE SEQUENCE</scope>
    <source>
        <strain evidence="2">K-TC2</strain>
    </source>
</reference>
<proteinExistence type="predicted"/>
<accession>A0A9X3E393</accession>
<dbReference type="InterPro" id="IPR000595">
    <property type="entry name" value="cNMP-bd_dom"/>
</dbReference>
<dbReference type="SUPFAM" id="SSF51206">
    <property type="entry name" value="cAMP-binding domain-like"/>
    <property type="match status" value="1"/>
</dbReference>
<dbReference type="EMBL" id="JAPKNK010000007">
    <property type="protein sequence ID" value="MCX5570971.1"/>
    <property type="molecule type" value="Genomic_DNA"/>
</dbReference>
<dbReference type="InterPro" id="IPR014710">
    <property type="entry name" value="RmlC-like_jellyroll"/>
</dbReference>
<keyword evidence="3" id="KW-1185">Reference proteome</keyword>
<feature type="domain" description="Cyclic nucleotide-binding" evidence="1">
    <location>
        <begin position="13"/>
        <end position="133"/>
    </location>
</feature>
<organism evidence="2 3">
    <name type="scientific">Kaistia nematophila</name>
    <dbReference type="NCBI Taxonomy" id="2994654"/>
    <lineage>
        <taxon>Bacteria</taxon>
        <taxon>Pseudomonadati</taxon>
        <taxon>Pseudomonadota</taxon>
        <taxon>Alphaproteobacteria</taxon>
        <taxon>Hyphomicrobiales</taxon>
        <taxon>Kaistiaceae</taxon>
        <taxon>Kaistia</taxon>
    </lineage>
</organism>
<comment type="caution">
    <text evidence="2">The sequence shown here is derived from an EMBL/GenBank/DDBJ whole genome shotgun (WGS) entry which is preliminary data.</text>
</comment>
<dbReference type="Gene3D" id="2.60.120.10">
    <property type="entry name" value="Jelly Rolls"/>
    <property type="match status" value="1"/>
</dbReference>
<dbReference type="InterPro" id="IPR018490">
    <property type="entry name" value="cNMP-bd_dom_sf"/>
</dbReference>
<name>A0A9X3E393_9HYPH</name>
<dbReference type="PROSITE" id="PS00889">
    <property type="entry name" value="CNMP_BINDING_2"/>
    <property type="match status" value="1"/>
</dbReference>
<evidence type="ECO:0000313" key="2">
    <source>
        <dbReference type="EMBL" id="MCX5570971.1"/>
    </source>
</evidence>
<dbReference type="InterPro" id="IPR018488">
    <property type="entry name" value="cNMP-bd_CS"/>
</dbReference>
<dbReference type="PANTHER" id="PTHR23011:SF28">
    <property type="entry name" value="CYCLIC NUCLEOTIDE-BINDING DOMAIN CONTAINING PROTEIN"/>
    <property type="match status" value="1"/>
</dbReference>
<dbReference type="RefSeq" id="WP_266339926.1">
    <property type="nucleotide sequence ID" value="NZ_JAPKNK010000007.1"/>
</dbReference>
<dbReference type="PANTHER" id="PTHR23011">
    <property type="entry name" value="CYCLIC NUCLEOTIDE-BINDING DOMAIN CONTAINING PROTEIN"/>
    <property type="match status" value="1"/>
</dbReference>
<gene>
    <name evidence="2" type="ORF">OSH07_17330</name>
</gene>
<dbReference type="PRINTS" id="PR00103">
    <property type="entry name" value="CAMPKINASE"/>
</dbReference>
<protein>
    <submittedName>
        <fullName evidence="2">Cyclic nucleotide-binding domain-containing protein</fullName>
    </submittedName>
</protein>
<dbReference type="Pfam" id="PF00027">
    <property type="entry name" value="cNMP_binding"/>
    <property type="match status" value="1"/>
</dbReference>
<dbReference type="CDD" id="cd00038">
    <property type="entry name" value="CAP_ED"/>
    <property type="match status" value="1"/>
</dbReference>
<dbReference type="PROSITE" id="PS50042">
    <property type="entry name" value="CNMP_BINDING_3"/>
    <property type="match status" value="1"/>
</dbReference>
<evidence type="ECO:0000313" key="3">
    <source>
        <dbReference type="Proteomes" id="UP001144805"/>
    </source>
</evidence>
<dbReference type="SMART" id="SM00100">
    <property type="entry name" value="cNMP"/>
    <property type="match status" value="1"/>
</dbReference>